<evidence type="ECO:0000259" key="10">
    <source>
        <dbReference type="Pfam" id="PF04290"/>
    </source>
</evidence>
<accession>A0A239D146</accession>
<comment type="subunit">
    <text evidence="9">The complex comprises the extracytoplasmic solute receptor protein and the two transmembrane proteins.</text>
</comment>
<keyword evidence="5 9" id="KW-0812">Transmembrane</keyword>
<keyword evidence="3" id="KW-1003">Cell membrane</keyword>
<gene>
    <name evidence="11" type="ORF">SAMN05421757_101557</name>
</gene>
<dbReference type="Pfam" id="PF04290">
    <property type="entry name" value="DctQ"/>
    <property type="match status" value="1"/>
</dbReference>
<keyword evidence="7 9" id="KW-0472">Membrane</keyword>
<keyword evidence="6 9" id="KW-1133">Transmembrane helix</keyword>
<dbReference type="OrthoDB" id="4964541at2"/>
<reference evidence="11 12" key="1">
    <citation type="submission" date="2017-06" db="EMBL/GenBank/DDBJ databases">
        <authorList>
            <person name="Kim H.J."/>
            <person name="Triplett B.A."/>
        </authorList>
    </citation>
    <scope>NUCLEOTIDE SEQUENCE [LARGE SCALE GENOMIC DNA]</scope>
    <source>
        <strain evidence="11 12">DSM 29339</strain>
    </source>
</reference>
<evidence type="ECO:0000256" key="5">
    <source>
        <dbReference type="ARBA" id="ARBA00022692"/>
    </source>
</evidence>
<dbReference type="AlphaFoldDB" id="A0A239D146"/>
<dbReference type="PANTHER" id="PTHR35011">
    <property type="entry name" value="2,3-DIKETO-L-GULONATE TRAP TRANSPORTER SMALL PERMEASE PROTEIN YIAM"/>
    <property type="match status" value="1"/>
</dbReference>
<feature type="transmembrane region" description="Helical" evidence="9">
    <location>
        <begin position="12"/>
        <end position="33"/>
    </location>
</feature>
<evidence type="ECO:0000256" key="2">
    <source>
        <dbReference type="ARBA" id="ARBA00022448"/>
    </source>
</evidence>
<comment type="function">
    <text evidence="9">Part of the tripartite ATP-independent periplasmic (TRAP) transport system.</text>
</comment>
<feature type="transmembrane region" description="Helical" evidence="9">
    <location>
        <begin position="85"/>
        <end position="106"/>
    </location>
</feature>
<dbReference type="InterPro" id="IPR007387">
    <property type="entry name" value="TRAP_DctQ"/>
</dbReference>
<feature type="transmembrane region" description="Helical" evidence="9">
    <location>
        <begin position="53"/>
        <end position="73"/>
    </location>
</feature>
<evidence type="ECO:0000256" key="8">
    <source>
        <dbReference type="ARBA" id="ARBA00038436"/>
    </source>
</evidence>
<sequence length="159" mass="17727">MLTRLCDLVTRVVRVLMWIAFAALIATVALQVLARNVLMSPLIWTSDVAQLLFAWLIFFGAAVGLRTGAHYRVDMLPEGNRPLNLLADAVALLAGFAVAWLLLYYGWELAMVRKTATVQSLDISRFWMFLPLPVSGGLMMLYLVEASMRLVAERGEAVR</sequence>
<evidence type="ECO:0000313" key="11">
    <source>
        <dbReference type="EMBL" id="SNS25333.1"/>
    </source>
</evidence>
<keyword evidence="12" id="KW-1185">Reference proteome</keyword>
<evidence type="ECO:0000313" key="12">
    <source>
        <dbReference type="Proteomes" id="UP000198426"/>
    </source>
</evidence>
<feature type="domain" description="Tripartite ATP-independent periplasmic transporters DctQ component" evidence="10">
    <location>
        <begin position="25"/>
        <end position="151"/>
    </location>
</feature>
<keyword evidence="2 9" id="KW-0813">Transport</keyword>
<evidence type="ECO:0000256" key="3">
    <source>
        <dbReference type="ARBA" id="ARBA00022475"/>
    </source>
</evidence>
<comment type="subcellular location">
    <subcellularLocation>
        <location evidence="1 9">Cell inner membrane</location>
        <topology evidence="1 9">Multi-pass membrane protein</topology>
    </subcellularLocation>
</comment>
<evidence type="ECO:0000256" key="7">
    <source>
        <dbReference type="ARBA" id="ARBA00023136"/>
    </source>
</evidence>
<keyword evidence="4 9" id="KW-0997">Cell inner membrane</keyword>
<feature type="transmembrane region" description="Helical" evidence="9">
    <location>
        <begin position="126"/>
        <end position="144"/>
    </location>
</feature>
<evidence type="ECO:0000256" key="1">
    <source>
        <dbReference type="ARBA" id="ARBA00004429"/>
    </source>
</evidence>
<organism evidence="11 12">
    <name type="scientific">Tropicimonas sediminicola</name>
    <dbReference type="NCBI Taxonomy" id="1031541"/>
    <lineage>
        <taxon>Bacteria</taxon>
        <taxon>Pseudomonadati</taxon>
        <taxon>Pseudomonadota</taxon>
        <taxon>Alphaproteobacteria</taxon>
        <taxon>Rhodobacterales</taxon>
        <taxon>Roseobacteraceae</taxon>
        <taxon>Tropicimonas</taxon>
    </lineage>
</organism>
<dbReference type="PANTHER" id="PTHR35011:SF2">
    <property type="entry name" value="2,3-DIKETO-L-GULONATE TRAP TRANSPORTER SMALL PERMEASE PROTEIN YIAM"/>
    <property type="match status" value="1"/>
</dbReference>
<dbReference type="GO" id="GO:0005886">
    <property type="term" value="C:plasma membrane"/>
    <property type="evidence" value="ECO:0007669"/>
    <property type="project" value="UniProtKB-SubCell"/>
</dbReference>
<dbReference type="GO" id="GO:0022857">
    <property type="term" value="F:transmembrane transporter activity"/>
    <property type="evidence" value="ECO:0007669"/>
    <property type="project" value="UniProtKB-UniRule"/>
</dbReference>
<dbReference type="InterPro" id="IPR055348">
    <property type="entry name" value="DctQ"/>
</dbReference>
<name>A0A239D146_9RHOB</name>
<comment type="similarity">
    <text evidence="8 9">Belongs to the TRAP transporter small permease family.</text>
</comment>
<evidence type="ECO:0000256" key="4">
    <source>
        <dbReference type="ARBA" id="ARBA00022519"/>
    </source>
</evidence>
<proteinExistence type="inferred from homology"/>
<evidence type="ECO:0000256" key="9">
    <source>
        <dbReference type="RuleBase" id="RU369079"/>
    </source>
</evidence>
<protein>
    <recommendedName>
        <fullName evidence="9">TRAP transporter small permease protein</fullName>
    </recommendedName>
</protein>
<evidence type="ECO:0000256" key="6">
    <source>
        <dbReference type="ARBA" id="ARBA00022989"/>
    </source>
</evidence>
<dbReference type="RefSeq" id="WP_089231058.1">
    <property type="nucleotide sequence ID" value="NZ_FZOY01000001.1"/>
</dbReference>
<dbReference type="EMBL" id="FZOY01000001">
    <property type="protein sequence ID" value="SNS25333.1"/>
    <property type="molecule type" value="Genomic_DNA"/>
</dbReference>
<dbReference type="GO" id="GO:0015740">
    <property type="term" value="P:C4-dicarboxylate transport"/>
    <property type="evidence" value="ECO:0007669"/>
    <property type="project" value="TreeGrafter"/>
</dbReference>
<dbReference type="Proteomes" id="UP000198426">
    <property type="component" value="Unassembled WGS sequence"/>
</dbReference>